<keyword evidence="4" id="KW-1185">Reference proteome</keyword>
<gene>
    <name evidence="3" type="ORF">ING2E5A_2634</name>
</gene>
<reference evidence="3 4" key="1">
    <citation type="submission" date="2016-08" db="EMBL/GenBank/DDBJ databases">
        <authorList>
            <person name="Seilhamer J.J."/>
        </authorList>
    </citation>
    <scope>NUCLEOTIDE SEQUENCE [LARGE SCALE GENOMIC DNA]</scope>
    <source>
        <strain evidence="3">ING2-E5A</strain>
    </source>
</reference>
<name>A0A1G4GA43_9BACT</name>
<dbReference type="Gene3D" id="1.10.10.10">
    <property type="entry name" value="Winged helix-like DNA-binding domain superfamily/Winged helix DNA-binding domain"/>
    <property type="match status" value="1"/>
</dbReference>
<evidence type="ECO:0000256" key="1">
    <source>
        <dbReference type="ARBA" id="ARBA00009350"/>
    </source>
</evidence>
<proteinExistence type="inferred from homology"/>
<dbReference type="SUPFAM" id="SSF88659">
    <property type="entry name" value="Sigma3 and sigma4 domains of RNA polymerase sigma factors"/>
    <property type="match status" value="1"/>
</dbReference>
<dbReference type="InterPro" id="IPR002852">
    <property type="entry name" value="UPF0251"/>
</dbReference>
<dbReference type="HAMAP" id="MF_00674">
    <property type="entry name" value="UPF0251"/>
    <property type="match status" value="1"/>
</dbReference>
<dbReference type="EMBL" id="LT608328">
    <property type="protein sequence ID" value="SCM59430.1"/>
    <property type="molecule type" value="Genomic_DNA"/>
</dbReference>
<dbReference type="KEGG" id="pmuc:ING2E5A_2634"/>
<dbReference type="Proteomes" id="UP000178485">
    <property type="component" value="Chromosome i"/>
</dbReference>
<dbReference type="AlphaFoldDB" id="A0A1G4GA43"/>
<organism evidence="3 4">
    <name type="scientific">Petrimonas mucosa</name>
    <dbReference type="NCBI Taxonomy" id="1642646"/>
    <lineage>
        <taxon>Bacteria</taxon>
        <taxon>Pseudomonadati</taxon>
        <taxon>Bacteroidota</taxon>
        <taxon>Bacteroidia</taxon>
        <taxon>Bacteroidales</taxon>
        <taxon>Dysgonomonadaceae</taxon>
        <taxon>Petrimonas</taxon>
    </lineage>
</organism>
<sequence length="197" mass="22995">MEAVLSDKVLEQDGNWENAVCSRLKKKRKSWELEWVCAVKRVGVMATENVTINIKNEVIMPRPKQNRKISNPPLMQGFKPFGIPRKMLKEVTLLYDEYEAIRLLDYEGLRQEQAAEQMNVSRPTLTRIYEQARKTIAQALVEGNMVNIEGGNVQFDREWFRCRRCYKLVGGRENHVRCKDCKIYGNDELMPINAEEK</sequence>
<dbReference type="InterPro" id="IPR036388">
    <property type="entry name" value="WH-like_DNA-bd_sf"/>
</dbReference>
<protein>
    <recommendedName>
        <fullName evidence="2">UPF0251 protein ING2E5A_2634</fullName>
    </recommendedName>
</protein>
<evidence type="ECO:0000313" key="3">
    <source>
        <dbReference type="EMBL" id="SCM59430.1"/>
    </source>
</evidence>
<dbReference type="STRING" id="1642646.ING2E5A_2634"/>
<comment type="similarity">
    <text evidence="1 2">Belongs to the UPF0251 family.</text>
</comment>
<dbReference type="PANTHER" id="PTHR37478:SF2">
    <property type="entry name" value="UPF0251 PROTEIN TK0562"/>
    <property type="match status" value="1"/>
</dbReference>
<dbReference type="InterPro" id="IPR013324">
    <property type="entry name" value="RNA_pol_sigma_r3/r4-like"/>
</dbReference>
<dbReference type="Pfam" id="PF02001">
    <property type="entry name" value="DUF134"/>
    <property type="match status" value="1"/>
</dbReference>
<dbReference type="PANTHER" id="PTHR37478">
    <property type="match status" value="1"/>
</dbReference>
<evidence type="ECO:0000313" key="4">
    <source>
        <dbReference type="Proteomes" id="UP000178485"/>
    </source>
</evidence>
<evidence type="ECO:0000256" key="2">
    <source>
        <dbReference type="HAMAP-Rule" id="MF_00674"/>
    </source>
</evidence>
<accession>A0A1G4GA43</accession>